<proteinExistence type="predicted"/>
<gene>
    <name evidence="1" type="ORF">AN640_00575</name>
</gene>
<protein>
    <submittedName>
        <fullName evidence="1">Fructose-1,6-bisphosphate aldolase, class II</fullName>
    </submittedName>
</protein>
<reference evidence="1" key="1">
    <citation type="submission" date="2016-08" db="EMBL/GenBank/DDBJ databases">
        <authorList>
            <person name="Ngugi D.K."/>
            <person name="Miyake S."/>
            <person name="Stingl U."/>
        </authorList>
    </citation>
    <scope>NUCLEOTIDE SEQUENCE</scope>
    <source>
        <strain evidence="1">SCG-D08WGA-EpuloA1</strain>
    </source>
</reference>
<dbReference type="Proteomes" id="UP000188637">
    <property type="component" value="Unassembled WGS sequence"/>
</dbReference>
<accession>A0ACC8X8P8</accession>
<keyword evidence="2" id="KW-1185">Reference proteome</keyword>
<name>A0ACC8X8P8_9FIRM</name>
<organism evidence="1 2">
    <name type="scientific">Candidatus Epulonipiscium fishelsonii</name>
    <dbReference type="NCBI Taxonomy" id="77094"/>
    <lineage>
        <taxon>Bacteria</taxon>
        <taxon>Bacillati</taxon>
        <taxon>Bacillota</taxon>
        <taxon>Clostridia</taxon>
        <taxon>Lachnospirales</taxon>
        <taxon>Lachnospiraceae</taxon>
        <taxon>Candidatus Epulonipiscium</taxon>
    </lineage>
</organism>
<comment type="caution">
    <text evidence="1">The sequence shown here is derived from an EMBL/GenBank/DDBJ whole genome shotgun (WGS) entry which is preliminary data.</text>
</comment>
<sequence>MLVSAKEMLTKAKEGKYAVGQFNINNLEWTKAVLITAQENNSPVILGVSEGAGKYMGGYDTIVGMVKGMIKDLKITVPVALHLDHGSYDGAKKVIEAGFSSVMFDGSHYPIDENIEKTKEIVSLAHAKGISVEAEVGSIGGEEDGVVGKGEVADPKECKLIANLGVDMLAAGIGNIHGKYPENWAGLAFDALEEIQKLTGTLPLVLHGGTGIPEEMVKKSISLGVSKINVNTECQVVFAAATRKYIEEGKDLKGKGFDPRKLLAPGFEAIKQTVKEKMELFGSVNKA</sequence>
<evidence type="ECO:0000313" key="1">
    <source>
        <dbReference type="EMBL" id="ONI38285.1"/>
    </source>
</evidence>
<evidence type="ECO:0000313" key="2">
    <source>
        <dbReference type="Proteomes" id="UP000188637"/>
    </source>
</evidence>
<dbReference type="EMBL" id="LJHD01000295">
    <property type="protein sequence ID" value="ONI38285.1"/>
    <property type="molecule type" value="Genomic_DNA"/>
</dbReference>